<organism evidence="3 4">
    <name type="scientific">Anaerotignum neopropionicum</name>
    <dbReference type="NCBI Taxonomy" id="36847"/>
    <lineage>
        <taxon>Bacteria</taxon>
        <taxon>Bacillati</taxon>
        <taxon>Bacillota</taxon>
        <taxon>Clostridia</taxon>
        <taxon>Lachnospirales</taxon>
        <taxon>Anaerotignaceae</taxon>
        <taxon>Anaerotignum</taxon>
    </lineage>
</organism>
<feature type="coiled-coil region" evidence="1">
    <location>
        <begin position="394"/>
        <end position="428"/>
    </location>
</feature>
<protein>
    <submittedName>
        <fullName evidence="3">Recombinase</fullName>
    </submittedName>
</protein>
<dbReference type="PANTHER" id="PTHR30461:SF23">
    <property type="entry name" value="DNA RECOMBINASE-RELATED"/>
    <property type="match status" value="1"/>
</dbReference>
<dbReference type="InterPro" id="IPR011109">
    <property type="entry name" value="DNA_bind_recombinase_dom"/>
</dbReference>
<proteinExistence type="predicted"/>
<reference evidence="3 4" key="1">
    <citation type="submission" date="2016-01" db="EMBL/GenBank/DDBJ databases">
        <title>Genome sequence of Clostridium neopropionicum X4, DSM-3847.</title>
        <authorList>
            <person name="Poehlein A."/>
            <person name="Beck M.H."/>
            <person name="Bengelsdorf F.R."/>
            <person name="Daniel R."/>
            <person name="Duerre P."/>
        </authorList>
    </citation>
    <scope>NUCLEOTIDE SEQUENCE [LARGE SCALE GENOMIC DNA]</scope>
    <source>
        <strain evidence="3 4">DSM-3847</strain>
    </source>
</reference>
<dbReference type="InterPro" id="IPR036162">
    <property type="entry name" value="Resolvase-like_N_sf"/>
</dbReference>
<dbReference type="SMART" id="SM00857">
    <property type="entry name" value="Resolvase"/>
    <property type="match status" value="1"/>
</dbReference>
<dbReference type="AlphaFoldDB" id="A0A136WDD0"/>
<dbReference type="InterPro" id="IPR038109">
    <property type="entry name" value="DNA_bind_recomb_sf"/>
</dbReference>
<keyword evidence="1" id="KW-0175">Coiled coil</keyword>
<dbReference type="Pfam" id="PF00239">
    <property type="entry name" value="Resolvase"/>
    <property type="match status" value="1"/>
</dbReference>
<feature type="domain" description="Recombinase" evidence="2">
    <location>
        <begin position="167"/>
        <end position="308"/>
    </location>
</feature>
<dbReference type="EMBL" id="LRVM01000007">
    <property type="protein sequence ID" value="KXL52494.1"/>
    <property type="molecule type" value="Genomic_DNA"/>
</dbReference>
<evidence type="ECO:0000313" key="4">
    <source>
        <dbReference type="Proteomes" id="UP000070539"/>
    </source>
</evidence>
<dbReference type="GO" id="GO:0000150">
    <property type="term" value="F:DNA strand exchange activity"/>
    <property type="evidence" value="ECO:0007669"/>
    <property type="project" value="InterPro"/>
</dbReference>
<accession>A0A136WDD0</accession>
<dbReference type="SUPFAM" id="SSF53041">
    <property type="entry name" value="Resolvase-like"/>
    <property type="match status" value="1"/>
</dbReference>
<dbReference type="InterPro" id="IPR006119">
    <property type="entry name" value="Resolv_N"/>
</dbReference>
<comment type="caution">
    <text evidence="3">The sequence shown here is derived from an EMBL/GenBank/DDBJ whole genome shotgun (WGS) entry which is preliminary data.</text>
</comment>
<evidence type="ECO:0000313" key="3">
    <source>
        <dbReference type="EMBL" id="KXL52494.1"/>
    </source>
</evidence>
<dbReference type="InterPro" id="IPR050639">
    <property type="entry name" value="SSR_resolvase"/>
</dbReference>
<dbReference type="Gene3D" id="3.90.1750.20">
    <property type="entry name" value="Putative Large Serine Recombinase, Chain B, Domain 2"/>
    <property type="match status" value="1"/>
</dbReference>
<dbReference type="PROSITE" id="PS51737">
    <property type="entry name" value="RECOMBINASE_DNA_BIND"/>
    <property type="match status" value="1"/>
</dbReference>
<dbReference type="Gene3D" id="3.40.50.1390">
    <property type="entry name" value="Resolvase, N-terminal catalytic domain"/>
    <property type="match status" value="1"/>
</dbReference>
<evidence type="ECO:0000256" key="1">
    <source>
        <dbReference type="SAM" id="Coils"/>
    </source>
</evidence>
<dbReference type="OrthoDB" id="9784557at2"/>
<dbReference type="GO" id="GO:0003677">
    <property type="term" value="F:DNA binding"/>
    <property type="evidence" value="ECO:0007669"/>
    <property type="project" value="InterPro"/>
</dbReference>
<dbReference type="Pfam" id="PF07508">
    <property type="entry name" value="Recombinase"/>
    <property type="match status" value="1"/>
</dbReference>
<name>A0A136WDD0_9FIRM</name>
<dbReference type="PANTHER" id="PTHR30461">
    <property type="entry name" value="DNA-INVERTASE FROM LAMBDOID PROPHAGE"/>
    <property type="match status" value="1"/>
</dbReference>
<keyword evidence="4" id="KW-1185">Reference proteome</keyword>
<evidence type="ECO:0000259" key="2">
    <source>
        <dbReference type="PROSITE" id="PS51737"/>
    </source>
</evidence>
<gene>
    <name evidence="3" type="ORF">CLNEO_21900</name>
</gene>
<dbReference type="Proteomes" id="UP000070539">
    <property type="component" value="Unassembled WGS sequence"/>
</dbReference>
<dbReference type="STRING" id="36847.CLNEO_21900"/>
<sequence>MTKRMGIYLRLSDEDGNLKESNSIQGQRELIFHYIMNHNGLTSYEIVEFCDDGYSGTDFYRPGVQELLKEVKNEKIGCIIVKDFSRFGRNYIEVGNYIEQIFPFLGVQFISVNDNYDSSRRSVNGEFTATAFQNLMNDLYSKDLSQKIISARRTKANEGKFITAFAPYGYEKTKEQRLVADKEAAPIVERIFNMALEGTSQVQIARTLNCEKIPSPLLLRKMKKENFFCATVNKKYLWHPGAVSKILKDQRYVGDGVYGKVVPKNVGSSQTKAVPQKNWIIVPNTHGPIVGRETFDLVNAKHKSHQPREKKAPYPLWKKVRCGACNHRIPREISGGKNPQGAAAVFRCTTPRVTEEFGCYKGKIAERRIEEIIQILSNKMLSIIYDGDLQGFLVKQAQGNILIAQANIKQLEVKLKQISLKKMQLYELYKANKLEKESFLNKKMVWEKLYDKTQNTLIVERDKIICLRAKTQNSLDKSLSVNEGVPFQGVTKQLVEAFVVEVFVEKNGSIKVFWRFQDIYQQ</sequence>
<dbReference type="RefSeq" id="WP_066088800.1">
    <property type="nucleotide sequence ID" value="NZ_LRVM01000007.1"/>
</dbReference>
<dbReference type="PATRIC" id="fig|36847.3.peg.2563"/>